<dbReference type="GO" id="GO:0006635">
    <property type="term" value="P:fatty acid beta-oxidation"/>
    <property type="evidence" value="ECO:0007669"/>
    <property type="project" value="TreeGrafter"/>
</dbReference>
<dbReference type="EMBL" id="QEAQ01000006">
    <property type="protein sequence ID" value="TPX61615.1"/>
    <property type="molecule type" value="Genomic_DNA"/>
</dbReference>
<dbReference type="Gene3D" id="3.90.226.10">
    <property type="entry name" value="2-enoyl-CoA Hydratase, Chain A, domain 1"/>
    <property type="match status" value="1"/>
</dbReference>
<dbReference type="PANTHER" id="PTHR11941:SF45">
    <property type="entry name" value="ENOYL-COA DELTA ISOMERASE 1, MITOCHONDRIAL"/>
    <property type="match status" value="1"/>
</dbReference>
<gene>
    <name evidence="1" type="ORF">PhCBS80983_g01002</name>
</gene>
<evidence type="ECO:0000313" key="2">
    <source>
        <dbReference type="Proteomes" id="UP000318582"/>
    </source>
</evidence>
<sequence>MPGNYINTTVKPGGYAELSIQREPVNSMNLDMWEQLTAALDKLEQDPKVRGVIFHSGLTRPVFTAGNDIKELYAPATSGDRYLKFWSISNKFLARLSNSPLLTVAAIKGACPAGGTCLAMACDFRIITENGSMGLNEVALGIPVPAKWVKLMSTIIGQGRADKMCQFGKMVGSKEALAIGFVDKVVADEETLMPTAQKTIEQLLRLPDQGRQLTKNGLRGDLANEWGDAEWLKFEAENAWTMLSHPKTVKALEGVLARLSKAKI</sequence>
<keyword evidence="2" id="KW-1185">Reference proteome</keyword>
<dbReference type="SUPFAM" id="SSF52096">
    <property type="entry name" value="ClpP/crotonase"/>
    <property type="match status" value="1"/>
</dbReference>
<comment type="caution">
    <text evidence="1">The sequence shown here is derived from an EMBL/GenBank/DDBJ whole genome shotgun (WGS) entry which is preliminary data.</text>
</comment>
<proteinExistence type="predicted"/>
<dbReference type="GO" id="GO:0005739">
    <property type="term" value="C:mitochondrion"/>
    <property type="evidence" value="ECO:0007669"/>
    <property type="project" value="TreeGrafter"/>
</dbReference>
<protein>
    <recommendedName>
        <fullName evidence="3">Enoyl-CoA hydratase</fullName>
    </recommendedName>
</protein>
<name>A0A507EE17_9FUNG</name>
<dbReference type="Pfam" id="PF00378">
    <property type="entry name" value="ECH_1"/>
    <property type="match status" value="1"/>
</dbReference>
<dbReference type="Proteomes" id="UP000318582">
    <property type="component" value="Unassembled WGS sequence"/>
</dbReference>
<dbReference type="STRING" id="109895.A0A507EE17"/>
<dbReference type="AlphaFoldDB" id="A0A507EE17"/>
<evidence type="ECO:0008006" key="3">
    <source>
        <dbReference type="Google" id="ProtNLM"/>
    </source>
</evidence>
<dbReference type="PANTHER" id="PTHR11941">
    <property type="entry name" value="ENOYL-COA HYDRATASE-RELATED"/>
    <property type="match status" value="1"/>
</dbReference>
<dbReference type="CDD" id="cd06558">
    <property type="entry name" value="crotonase-like"/>
    <property type="match status" value="1"/>
</dbReference>
<dbReference type="InterPro" id="IPR001753">
    <property type="entry name" value="Enoyl-CoA_hydra/iso"/>
</dbReference>
<evidence type="ECO:0000313" key="1">
    <source>
        <dbReference type="EMBL" id="TPX61615.1"/>
    </source>
</evidence>
<accession>A0A507EE17</accession>
<reference evidence="1 2" key="1">
    <citation type="journal article" date="2019" name="Sci. Rep.">
        <title>Comparative genomics of chytrid fungi reveal insights into the obligate biotrophic and pathogenic lifestyle of Synchytrium endobioticum.</title>
        <authorList>
            <person name="van de Vossenberg B.T.L.H."/>
            <person name="Warris S."/>
            <person name="Nguyen H.D.T."/>
            <person name="van Gent-Pelzer M.P.E."/>
            <person name="Joly D.L."/>
            <person name="van de Geest H.C."/>
            <person name="Bonants P.J.M."/>
            <person name="Smith D.S."/>
            <person name="Levesque C.A."/>
            <person name="van der Lee T.A.J."/>
        </authorList>
    </citation>
    <scope>NUCLEOTIDE SEQUENCE [LARGE SCALE GENOMIC DNA]</scope>
    <source>
        <strain evidence="1 2">CBS 809.83</strain>
    </source>
</reference>
<organism evidence="1 2">
    <name type="scientific">Powellomyces hirtus</name>
    <dbReference type="NCBI Taxonomy" id="109895"/>
    <lineage>
        <taxon>Eukaryota</taxon>
        <taxon>Fungi</taxon>
        <taxon>Fungi incertae sedis</taxon>
        <taxon>Chytridiomycota</taxon>
        <taxon>Chytridiomycota incertae sedis</taxon>
        <taxon>Chytridiomycetes</taxon>
        <taxon>Spizellomycetales</taxon>
        <taxon>Powellomycetaceae</taxon>
        <taxon>Powellomyces</taxon>
    </lineage>
</organism>
<dbReference type="InterPro" id="IPR029045">
    <property type="entry name" value="ClpP/crotonase-like_dom_sf"/>
</dbReference>